<dbReference type="InterPro" id="IPR000515">
    <property type="entry name" value="MetI-like"/>
</dbReference>
<dbReference type="GO" id="GO:0005886">
    <property type="term" value="C:plasma membrane"/>
    <property type="evidence" value="ECO:0007669"/>
    <property type="project" value="UniProtKB-SubCell"/>
</dbReference>
<evidence type="ECO:0000256" key="6">
    <source>
        <dbReference type="ARBA" id="ARBA00023136"/>
    </source>
</evidence>
<organism evidence="9 10">
    <name type="scientific">Pseudomonas kuykendallii</name>
    <dbReference type="NCBI Taxonomy" id="1007099"/>
    <lineage>
        <taxon>Bacteria</taxon>
        <taxon>Pseudomonadati</taxon>
        <taxon>Pseudomonadota</taxon>
        <taxon>Gammaproteobacteria</taxon>
        <taxon>Pseudomonadales</taxon>
        <taxon>Pseudomonadaceae</taxon>
        <taxon>Pseudomonas</taxon>
    </lineage>
</organism>
<feature type="transmembrane region" description="Helical" evidence="7">
    <location>
        <begin position="112"/>
        <end position="137"/>
    </location>
</feature>
<feature type="transmembrane region" description="Helical" evidence="7">
    <location>
        <begin position="191"/>
        <end position="219"/>
    </location>
</feature>
<accession>A0A1H2V6K7</accession>
<evidence type="ECO:0000313" key="10">
    <source>
        <dbReference type="Proteomes" id="UP000243778"/>
    </source>
</evidence>
<evidence type="ECO:0000256" key="1">
    <source>
        <dbReference type="ARBA" id="ARBA00004651"/>
    </source>
</evidence>
<feature type="domain" description="ABC transmembrane type-1" evidence="8">
    <location>
        <begin position="77"/>
        <end position="257"/>
    </location>
</feature>
<protein>
    <submittedName>
        <fullName evidence="9">NitT/TauT family transport system permease protein</fullName>
    </submittedName>
</protein>
<feature type="transmembrane region" description="Helical" evidence="7">
    <location>
        <begin position="239"/>
        <end position="265"/>
    </location>
</feature>
<keyword evidence="5 7" id="KW-1133">Transmembrane helix</keyword>
<gene>
    <name evidence="9" type="ORF">SAMN05216287_1146</name>
</gene>
<evidence type="ECO:0000256" key="4">
    <source>
        <dbReference type="ARBA" id="ARBA00022692"/>
    </source>
</evidence>
<keyword evidence="4 7" id="KW-0812">Transmembrane</keyword>
<dbReference type="PANTHER" id="PTHR30151:SF20">
    <property type="entry name" value="ABC TRANSPORTER PERMEASE PROTEIN HI_0355-RELATED"/>
    <property type="match status" value="1"/>
</dbReference>
<dbReference type="Proteomes" id="UP000243778">
    <property type="component" value="Unassembled WGS sequence"/>
</dbReference>
<evidence type="ECO:0000256" key="5">
    <source>
        <dbReference type="ARBA" id="ARBA00022989"/>
    </source>
</evidence>
<evidence type="ECO:0000256" key="2">
    <source>
        <dbReference type="ARBA" id="ARBA00022448"/>
    </source>
</evidence>
<evidence type="ECO:0000259" key="8">
    <source>
        <dbReference type="PROSITE" id="PS50928"/>
    </source>
</evidence>
<dbReference type="STRING" id="1007099.SAMN05216287_1146"/>
<dbReference type="GO" id="GO:0055085">
    <property type="term" value="P:transmembrane transport"/>
    <property type="evidence" value="ECO:0007669"/>
    <property type="project" value="InterPro"/>
</dbReference>
<comment type="similarity">
    <text evidence="7">Belongs to the binding-protein-dependent transport system permease family.</text>
</comment>
<keyword evidence="6 7" id="KW-0472">Membrane</keyword>
<dbReference type="OrthoDB" id="8138334at2"/>
<dbReference type="SUPFAM" id="SSF161098">
    <property type="entry name" value="MetI-like"/>
    <property type="match status" value="1"/>
</dbReference>
<dbReference type="InterPro" id="IPR035906">
    <property type="entry name" value="MetI-like_sf"/>
</dbReference>
<feature type="transmembrane region" description="Helical" evidence="7">
    <location>
        <begin position="73"/>
        <end position="100"/>
    </location>
</feature>
<dbReference type="Pfam" id="PF00528">
    <property type="entry name" value="BPD_transp_1"/>
    <property type="match status" value="1"/>
</dbReference>
<evidence type="ECO:0000256" key="3">
    <source>
        <dbReference type="ARBA" id="ARBA00022475"/>
    </source>
</evidence>
<feature type="transmembrane region" description="Helical" evidence="7">
    <location>
        <begin position="143"/>
        <end position="170"/>
    </location>
</feature>
<name>A0A1H2V6K7_9PSED</name>
<evidence type="ECO:0000256" key="7">
    <source>
        <dbReference type="RuleBase" id="RU363032"/>
    </source>
</evidence>
<keyword evidence="2 7" id="KW-0813">Transport</keyword>
<keyword evidence="10" id="KW-1185">Reference proteome</keyword>
<dbReference type="CDD" id="cd06261">
    <property type="entry name" value="TM_PBP2"/>
    <property type="match status" value="1"/>
</dbReference>
<dbReference type="EMBL" id="FNNU01000002">
    <property type="protein sequence ID" value="SDW63958.1"/>
    <property type="molecule type" value="Genomic_DNA"/>
</dbReference>
<proteinExistence type="inferred from homology"/>
<comment type="subcellular location">
    <subcellularLocation>
        <location evidence="1 7">Cell membrane</location>
        <topology evidence="1 7">Multi-pass membrane protein</topology>
    </subcellularLocation>
</comment>
<dbReference type="PROSITE" id="PS50928">
    <property type="entry name" value="ABC_TM1"/>
    <property type="match status" value="1"/>
</dbReference>
<keyword evidence="3" id="KW-1003">Cell membrane</keyword>
<evidence type="ECO:0000313" key="9">
    <source>
        <dbReference type="EMBL" id="SDW63958.1"/>
    </source>
</evidence>
<sequence length="274" mass="28753">MSSPTTSAGRSSRVSSGSRMSARWKDGLAPLCAFIALLALWEGACRLFAIPGFVLPSPSAIAAAAGKVAPGTWAGHIGATLKVSLLGYGLSILVGIPLAIALSASKALSRTLYPLLVVVQSTPIVAVAPIIVVVLGAGDLPRVFITFLIAFFPIVVSTVTGLQATPAELIELSQSLGASRLREYRNIRLPYAIPHIFAALRISITLAVIGAVVAEFVAAENGLGYFINFSTSLFQVPQAFAALMMLVLISLILFQLVGLAQRLLFAWSLPKKSP</sequence>
<dbReference type="AlphaFoldDB" id="A0A1H2V6K7"/>
<dbReference type="PANTHER" id="PTHR30151">
    <property type="entry name" value="ALKANE SULFONATE ABC TRANSPORTER-RELATED, MEMBRANE SUBUNIT"/>
    <property type="match status" value="1"/>
</dbReference>
<reference evidence="10" key="1">
    <citation type="submission" date="2016-10" db="EMBL/GenBank/DDBJ databases">
        <authorList>
            <person name="Varghese N."/>
            <person name="Submissions S."/>
        </authorList>
    </citation>
    <scope>NUCLEOTIDE SEQUENCE [LARGE SCALE GENOMIC DNA]</scope>
    <source>
        <strain evidence="10">NRRL B-59562</strain>
    </source>
</reference>
<dbReference type="Gene3D" id="1.10.3720.10">
    <property type="entry name" value="MetI-like"/>
    <property type="match status" value="1"/>
</dbReference>